<gene>
    <name evidence="3" type="ORF">GCM10007888_50700</name>
    <name evidence="2" type="ORF">MOX02_22230</name>
</gene>
<dbReference type="RefSeq" id="WP_147025836.1">
    <property type="nucleotide sequence ID" value="NZ_BJZU01000039.1"/>
</dbReference>
<organism evidence="2 4">
    <name type="scientific">Methylobacterium oxalidis</name>
    <dbReference type="NCBI Taxonomy" id="944322"/>
    <lineage>
        <taxon>Bacteria</taxon>
        <taxon>Pseudomonadati</taxon>
        <taxon>Pseudomonadota</taxon>
        <taxon>Alphaproteobacteria</taxon>
        <taxon>Hyphomicrobiales</taxon>
        <taxon>Methylobacteriaceae</taxon>
        <taxon>Methylobacterium</taxon>
    </lineage>
</organism>
<dbReference type="OrthoDB" id="8003757at2"/>
<evidence type="ECO:0000313" key="2">
    <source>
        <dbReference type="EMBL" id="GEP04185.1"/>
    </source>
</evidence>
<reference evidence="3" key="4">
    <citation type="submission" date="2023-01" db="EMBL/GenBank/DDBJ databases">
        <title>Draft genome sequence of Methylobacterium oxalidis strain NBRC 107715.</title>
        <authorList>
            <person name="Sun Q."/>
            <person name="Mori K."/>
        </authorList>
    </citation>
    <scope>NUCLEOTIDE SEQUENCE</scope>
    <source>
        <strain evidence="3">NBRC 107715</strain>
    </source>
</reference>
<dbReference type="Proteomes" id="UP000321960">
    <property type="component" value="Unassembled WGS sequence"/>
</dbReference>
<dbReference type="AlphaFoldDB" id="A0A512J2K2"/>
<name>A0A512J2K2_9HYPH</name>
<sequence length="88" mass="9416">METILILAAVAALAIVGTVVAAMTARGRRPPLRLPNDLDDADEELLLHGVGRRESPIDRSAPVLDLEPIEPRRETDRDGAGRGPGEGR</sequence>
<dbReference type="EMBL" id="BJZU01000039">
    <property type="protein sequence ID" value="GEP04185.1"/>
    <property type="molecule type" value="Genomic_DNA"/>
</dbReference>
<reference evidence="2 4" key="3">
    <citation type="submission" date="2019-07" db="EMBL/GenBank/DDBJ databases">
        <title>Whole genome shotgun sequence of Methylobacterium oxalidis NBRC 107715.</title>
        <authorList>
            <person name="Hosoyama A."/>
            <person name="Uohara A."/>
            <person name="Ohji S."/>
            <person name="Ichikawa N."/>
        </authorList>
    </citation>
    <scope>NUCLEOTIDE SEQUENCE [LARGE SCALE GENOMIC DNA]</scope>
    <source>
        <strain evidence="2 4">NBRC 107715</strain>
    </source>
</reference>
<reference evidence="3" key="1">
    <citation type="journal article" date="2014" name="Int. J. Syst. Evol. Microbiol.">
        <title>Complete genome of a new Firmicutes species belonging to the dominant human colonic microbiota ('Ruminococcus bicirculans') reveals two chromosomes and a selective capacity to utilize plant glucans.</title>
        <authorList>
            <consortium name="NISC Comparative Sequencing Program"/>
            <person name="Wegmann U."/>
            <person name="Louis P."/>
            <person name="Goesmann A."/>
            <person name="Henrissat B."/>
            <person name="Duncan S.H."/>
            <person name="Flint H.J."/>
        </authorList>
    </citation>
    <scope>NUCLEOTIDE SEQUENCE</scope>
    <source>
        <strain evidence="3">NBRC 107715</strain>
    </source>
</reference>
<evidence type="ECO:0000313" key="3">
    <source>
        <dbReference type="EMBL" id="GLS66687.1"/>
    </source>
</evidence>
<feature type="region of interest" description="Disordered" evidence="1">
    <location>
        <begin position="51"/>
        <end position="88"/>
    </location>
</feature>
<dbReference type="EMBL" id="BSPK01000107">
    <property type="protein sequence ID" value="GLS66687.1"/>
    <property type="molecule type" value="Genomic_DNA"/>
</dbReference>
<evidence type="ECO:0000313" key="5">
    <source>
        <dbReference type="Proteomes" id="UP001156856"/>
    </source>
</evidence>
<protein>
    <submittedName>
        <fullName evidence="2">Uncharacterized protein</fullName>
    </submittedName>
</protein>
<evidence type="ECO:0000313" key="4">
    <source>
        <dbReference type="Proteomes" id="UP000321960"/>
    </source>
</evidence>
<reference evidence="5" key="2">
    <citation type="journal article" date="2019" name="Int. J. Syst. Evol. Microbiol.">
        <title>The Global Catalogue of Microorganisms (GCM) 10K type strain sequencing project: providing services to taxonomists for standard genome sequencing and annotation.</title>
        <authorList>
            <consortium name="The Broad Institute Genomics Platform"/>
            <consortium name="The Broad Institute Genome Sequencing Center for Infectious Disease"/>
            <person name="Wu L."/>
            <person name="Ma J."/>
        </authorList>
    </citation>
    <scope>NUCLEOTIDE SEQUENCE [LARGE SCALE GENOMIC DNA]</scope>
    <source>
        <strain evidence="5">NBRC 107715</strain>
    </source>
</reference>
<comment type="caution">
    <text evidence="2">The sequence shown here is derived from an EMBL/GenBank/DDBJ whole genome shotgun (WGS) entry which is preliminary data.</text>
</comment>
<accession>A0A512J2K2</accession>
<feature type="compositionally biased region" description="Basic and acidic residues" evidence="1">
    <location>
        <begin position="69"/>
        <end position="88"/>
    </location>
</feature>
<evidence type="ECO:0000256" key="1">
    <source>
        <dbReference type="SAM" id="MobiDB-lite"/>
    </source>
</evidence>
<dbReference type="Proteomes" id="UP001156856">
    <property type="component" value="Unassembled WGS sequence"/>
</dbReference>
<proteinExistence type="predicted"/>
<keyword evidence="5" id="KW-1185">Reference proteome</keyword>